<evidence type="ECO:0000313" key="2">
    <source>
        <dbReference type="EMBL" id="PWV98945.1"/>
    </source>
</evidence>
<protein>
    <submittedName>
        <fullName evidence="2">Uncharacterized protein</fullName>
    </submittedName>
</protein>
<keyword evidence="1" id="KW-0812">Transmembrane</keyword>
<dbReference type="RefSeq" id="WP_170132295.1">
    <property type="nucleotide sequence ID" value="NZ_QGTR01000004.1"/>
</dbReference>
<organism evidence="2 3">
    <name type="scientific">Hoeflea marina</name>
    <dbReference type="NCBI Taxonomy" id="274592"/>
    <lineage>
        <taxon>Bacteria</taxon>
        <taxon>Pseudomonadati</taxon>
        <taxon>Pseudomonadota</taxon>
        <taxon>Alphaproteobacteria</taxon>
        <taxon>Hyphomicrobiales</taxon>
        <taxon>Rhizobiaceae</taxon>
        <taxon>Hoeflea</taxon>
    </lineage>
</organism>
<gene>
    <name evidence="2" type="ORF">DFR52_104236</name>
</gene>
<accession>A0A317PFW1</accession>
<keyword evidence="1" id="KW-0472">Membrane</keyword>
<comment type="caution">
    <text evidence="2">The sequence shown here is derived from an EMBL/GenBank/DDBJ whole genome shotgun (WGS) entry which is preliminary data.</text>
</comment>
<proteinExistence type="predicted"/>
<keyword evidence="1" id="KW-1133">Transmembrane helix</keyword>
<dbReference type="AlphaFoldDB" id="A0A317PFW1"/>
<reference evidence="2 3" key="1">
    <citation type="submission" date="2018-05" db="EMBL/GenBank/DDBJ databases">
        <title>Genomic Encyclopedia of Type Strains, Phase IV (KMG-IV): sequencing the most valuable type-strain genomes for metagenomic binning, comparative biology and taxonomic classification.</title>
        <authorList>
            <person name="Goeker M."/>
        </authorList>
    </citation>
    <scope>NUCLEOTIDE SEQUENCE [LARGE SCALE GENOMIC DNA]</scope>
    <source>
        <strain evidence="2 3">DSM 16791</strain>
    </source>
</reference>
<sequence>MTRTSRRTVSTVIRMLAFAAYFVVPVGAFAYVNAGTAAEANAGAGFVLYVSLQRNAG</sequence>
<keyword evidence="3" id="KW-1185">Reference proteome</keyword>
<dbReference type="Proteomes" id="UP000246352">
    <property type="component" value="Unassembled WGS sequence"/>
</dbReference>
<feature type="transmembrane region" description="Helical" evidence="1">
    <location>
        <begin position="12"/>
        <end position="32"/>
    </location>
</feature>
<evidence type="ECO:0000256" key="1">
    <source>
        <dbReference type="SAM" id="Phobius"/>
    </source>
</evidence>
<evidence type="ECO:0000313" key="3">
    <source>
        <dbReference type="Proteomes" id="UP000246352"/>
    </source>
</evidence>
<dbReference type="EMBL" id="QGTR01000004">
    <property type="protein sequence ID" value="PWV98945.1"/>
    <property type="molecule type" value="Genomic_DNA"/>
</dbReference>
<name>A0A317PFW1_9HYPH</name>